<evidence type="ECO:0000256" key="1">
    <source>
        <dbReference type="SAM" id="Phobius"/>
    </source>
</evidence>
<feature type="transmembrane region" description="Helical" evidence="1">
    <location>
        <begin position="20"/>
        <end position="39"/>
    </location>
</feature>
<feature type="domain" description="ER-bound oxygenase mpaB/mpaB'/Rubber oxygenase catalytic" evidence="2">
    <location>
        <begin position="114"/>
        <end position="288"/>
    </location>
</feature>
<evidence type="ECO:0000259" key="2">
    <source>
        <dbReference type="Pfam" id="PF09995"/>
    </source>
</evidence>
<dbReference type="PANTHER" id="PTHR36124">
    <property type="match status" value="1"/>
</dbReference>
<keyword evidence="1" id="KW-0472">Membrane</keyword>
<gene>
    <name evidence="3" type="ORF">TRIATDRAFT_297472</name>
</gene>
<dbReference type="OrthoDB" id="545169at2759"/>
<keyword evidence="1" id="KW-0812">Transmembrane</keyword>
<dbReference type="PANTHER" id="PTHR36124:SF1">
    <property type="entry name" value="ER-BOUND OXYGENASE MPAB_MPAB'_RUBBER OXYGENASE CATALYTIC DOMAIN-CONTAINING PROTEIN"/>
    <property type="match status" value="1"/>
</dbReference>
<accession>G9NI34</accession>
<proteinExistence type="predicted"/>
<keyword evidence="1" id="KW-1133">Transmembrane helix</keyword>
<dbReference type="EMBL" id="ABDG02000016">
    <property type="protein sequence ID" value="EHK49450.1"/>
    <property type="molecule type" value="Genomic_DNA"/>
</dbReference>
<dbReference type="Proteomes" id="UP000005426">
    <property type="component" value="Unassembled WGS sequence"/>
</dbReference>
<dbReference type="GeneID" id="25780782"/>
<evidence type="ECO:0000313" key="3">
    <source>
        <dbReference type="EMBL" id="EHK49450.1"/>
    </source>
</evidence>
<dbReference type="HOGENOM" id="CLU_039076_0_0_1"/>
<dbReference type="InterPro" id="IPR018713">
    <property type="entry name" value="MPAB/Lcp_cat_dom"/>
</dbReference>
<dbReference type="Pfam" id="PF09995">
    <property type="entry name" value="MPAB_Lcp_cat"/>
    <property type="match status" value="1"/>
</dbReference>
<dbReference type="STRING" id="452589.G9NI34"/>
<sequence>MGFLSAGGAFINQLGLSPWLVYSVAGFVFYLVLCSSLRFQRLNSMRRRFNYPDRESLSRMTNEDAQKIVHTVSVYEFPLLYDLALKYAIFKSYAIDQIGNLLNRVSDLSRPTEASKRYDDTSVLLTSYVTFAPGSDTLAHSIARTNFMHNPYLQSGKIKNEDMLYVLFDNMYEPVRFMKLYEWRELSDMEVAAFATVWRYLGDMLEIDFKAELGKDEWKDGIEFFDDMVIWAKDFQMKHLEPSPSITNLGETLRDLLLSAYPEFMRGPMNKILMVLVGERLRNVFGFDEPGMLESSFTYTFLLVRKFVLRYLTLPRIFPEQYISQPDAVTGRIQHYKWLKDPWYTPATFWSRWGPEAWFRRAFGLKIAGDGGDVMRPGGFLFEDIGPRNKMGKGVEETAHLARIAHTRVAAGGCPFALPRKS</sequence>
<dbReference type="eggNOG" id="ENOG502S1KN">
    <property type="taxonomic scope" value="Eukaryota"/>
</dbReference>
<dbReference type="AlphaFoldDB" id="G9NI34"/>
<name>G9NI34_HYPAI</name>
<organism evidence="3 4">
    <name type="scientific">Hypocrea atroviridis (strain ATCC 20476 / IMI 206040)</name>
    <name type="common">Trichoderma atroviride</name>
    <dbReference type="NCBI Taxonomy" id="452589"/>
    <lineage>
        <taxon>Eukaryota</taxon>
        <taxon>Fungi</taxon>
        <taxon>Dikarya</taxon>
        <taxon>Ascomycota</taxon>
        <taxon>Pezizomycotina</taxon>
        <taxon>Sordariomycetes</taxon>
        <taxon>Hypocreomycetidae</taxon>
        <taxon>Hypocreales</taxon>
        <taxon>Hypocreaceae</taxon>
        <taxon>Trichoderma</taxon>
    </lineage>
</organism>
<comment type="caution">
    <text evidence="3">The sequence shown here is derived from an EMBL/GenBank/DDBJ whole genome shotgun (WGS) entry which is preliminary data.</text>
</comment>
<dbReference type="GO" id="GO:0016491">
    <property type="term" value="F:oxidoreductase activity"/>
    <property type="evidence" value="ECO:0007669"/>
    <property type="project" value="InterPro"/>
</dbReference>
<dbReference type="InterPro" id="IPR046366">
    <property type="entry name" value="MPAB"/>
</dbReference>
<reference evidence="3 4" key="1">
    <citation type="journal article" date="2011" name="Genome Biol.">
        <title>Comparative genome sequence analysis underscores mycoparasitism as the ancestral life style of Trichoderma.</title>
        <authorList>
            <person name="Kubicek C.P."/>
            <person name="Herrera-Estrella A."/>
            <person name="Seidl-Seiboth V."/>
            <person name="Martinez D.A."/>
            <person name="Druzhinina I.S."/>
            <person name="Thon M."/>
            <person name="Zeilinger S."/>
            <person name="Casas-Flores S."/>
            <person name="Horwitz B.A."/>
            <person name="Mukherjee P.K."/>
            <person name="Mukherjee M."/>
            <person name="Kredics L."/>
            <person name="Alcaraz L.D."/>
            <person name="Aerts A."/>
            <person name="Antal Z."/>
            <person name="Atanasova L."/>
            <person name="Cervantes-Badillo M.G."/>
            <person name="Challacombe J."/>
            <person name="Chertkov O."/>
            <person name="McCluskey K."/>
            <person name="Coulpier F."/>
            <person name="Deshpande N."/>
            <person name="von Doehren H."/>
            <person name="Ebbole D.J."/>
            <person name="Esquivel-Naranjo E.U."/>
            <person name="Fekete E."/>
            <person name="Flipphi M."/>
            <person name="Glaser F."/>
            <person name="Gomez-Rodriguez E.Y."/>
            <person name="Gruber S."/>
            <person name="Han C."/>
            <person name="Henrissat B."/>
            <person name="Hermosa R."/>
            <person name="Hernandez-Onate M."/>
            <person name="Karaffa L."/>
            <person name="Kosti I."/>
            <person name="Le Crom S."/>
            <person name="Lindquist E."/>
            <person name="Lucas S."/>
            <person name="Luebeck M."/>
            <person name="Luebeck P.S."/>
            <person name="Margeot A."/>
            <person name="Metz B."/>
            <person name="Misra M."/>
            <person name="Nevalainen H."/>
            <person name="Omann M."/>
            <person name="Packer N."/>
            <person name="Perrone G."/>
            <person name="Uresti-Rivera E.E."/>
            <person name="Salamov A."/>
            <person name="Schmoll M."/>
            <person name="Seiboth B."/>
            <person name="Shapiro H."/>
            <person name="Sukno S."/>
            <person name="Tamayo-Ramos J.A."/>
            <person name="Tisch D."/>
            <person name="Wiest A."/>
            <person name="Wilkinson H.H."/>
            <person name="Zhang M."/>
            <person name="Coutinho P.M."/>
            <person name="Kenerley C.M."/>
            <person name="Monte E."/>
            <person name="Baker S.E."/>
            <person name="Grigoriev I.V."/>
        </authorList>
    </citation>
    <scope>NUCLEOTIDE SEQUENCE [LARGE SCALE GENOMIC DNA]</scope>
    <source>
        <strain evidence="4">ATCC 20476 / IMI 206040</strain>
    </source>
</reference>
<keyword evidence="4" id="KW-1185">Reference proteome</keyword>
<dbReference type="OMA" id="TIMQTEF"/>
<protein>
    <recommendedName>
        <fullName evidence="2">ER-bound oxygenase mpaB/mpaB'/Rubber oxygenase catalytic domain-containing protein</fullName>
    </recommendedName>
</protein>
<evidence type="ECO:0000313" key="4">
    <source>
        <dbReference type="Proteomes" id="UP000005426"/>
    </source>
</evidence>
<dbReference type="KEGG" id="tatv:25780782"/>